<evidence type="ECO:0000256" key="5">
    <source>
        <dbReference type="ARBA" id="ARBA00022747"/>
    </source>
</evidence>
<dbReference type="PRINTS" id="PR00507">
    <property type="entry name" value="N12N6MTFRASE"/>
</dbReference>
<dbReference type="GO" id="GO:0009307">
    <property type="term" value="P:DNA restriction-modification system"/>
    <property type="evidence" value="ECO:0007669"/>
    <property type="project" value="UniProtKB-KW"/>
</dbReference>
<evidence type="ECO:0000256" key="6">
    <source>
        <dbReference type="ARBA" id="ARBA00047942"/>
    </source>
</evidence>
<accession>A0A2Z2HUX7</accession>
<dbReference type="AlphaFoldDB" id="A0A2Z2HUX7"/>
<evidence type="ECO:0000256" key="4">
    <source>
        <dbReference type="ARBA" id="ARBA00022691"/>
    </source>
</evidence>
<evidence type="ECO:0000259" key="7">
    <source>
        <dbReference type="Pfam" id="PF02384"/>
    </source>
</evidence>
<dbReference type="Pfam" id="PF12161">
    <property type="entry name" value="HsdM_N"/>
    <property type="match status" value="1"/>
</dbReference>
<evidence type="ECO:0000256" key="3">
    <source>
        <dbReference type="ARBA" id="ARBA00022679"/>
    </source>
</evidence>
<evidence type="ECO:0000256" key="1">
    <source>
        <dbReference type="ARBA" id="ARBA00011900"/>
    </source>
</evidence>
<dbReference type="PANTHER" id="PTHR42933:SF3">
    <property type="entry name" value="TYPE I RESTRICTION ENZYME MJAVIII METHYLASE SUBUNIT"/>
    <property type="match status" value="1"/>
</dbReference>
<gene>
    <name evidence="9" type="ORF">B1756_05915</name>
</gene>
<dbReference type="KEGG" id="naj:B1756_05915"/>
<dbReference type="PANTHER" id="PTHR42933">
    <property type="entry name" value="SLR6095 PROTEIN"/>
    <property type="match status" value="1"/>
</dbReference>
<dbReference type="InterPro" id="IPR022749">
    <property type="entry name" value="D12N6_MeTrfase_N"/>
</dbReference>
<dbReference type="GO" id="GO:0032259">
    <property type="term" value="P:methylation"/>
    <property type="evidence" value="ECO:0007669"/>
    <property type="project" value="UniProtKB-KW"/>
</dbReference>
<dbReference type="InterPro" id="IPR029063">
    <property type="entry name" value="SAM-dependent_MTases_sf"/>
</dbReference>
<proteinExistence type="predicted"/>
<evidence type="ECO:0000259" key="8">
    <source>
        <dbReference type="Pfam" id="PF12161"/>
    </source>
</evidence>
<dbReference type="REBASE" id="202756">
    <property type="entry name" value="M.NarHA15ORF5915P"/>
</dbReference>
<evidence type="ECO:0000313" key="9">
    <source>
        <dbReference type="EMBL" id="ARS89327.1"/>
    </source>
</evidence>
<sequence>MVENFREKADFIWSIADLLRGDYKQSEYQKVILPLTVLRRLDCVTQRNKEDVLERYEQLQEQGIENVAPALKKASGEKVYNISEYTFKSLCNDPDQIASNLQYYINSYDEETKEIFDKFDFNHQIQRLDEADLLYQVMEEFKEIDLHPNEVPNEEMGYIYEELIRKFNELSNETAGEHFTPREVIELMVNLIFDEDDEVLTEEGAVRTVYDPACGTGGMLSVAEDHVRSFNEEANLHVFGQELNPESYAVCNSDMLIKGQEPDNIVYGNSFTDDGFSGKKFDYMLSNPPFGVSWKKVRDEVEREHEEQGFAGRFGAGTPRVSDGALLFLQHMISKMKPPEEGGSRTAIVFNGSPLFTGGPNSGESAIRRWIIENDWLECIVGLPESLFYNTGIYTYIWILNNTKPEHREGKIQLIDARDMYEKMNESLGDKRHKLSDEQIAEITSIFGDLEANGRSKIFDNEEFGYRRIVIDRPLRMSFQASQERIESLGDERAFTNRDEDTQKAIKDALSTFDSEKEWLDRDEFIDEVELCFNMHGVEVRKSVYNAIERALGERNPQAEIVTDSNGEPEHDTDLRTRERVPLGEDPHEYFEKNVEPYIENAWINESNKYFDDQDGKLGVVGYEINFNRYFYNYETPRSLEEIDEELQKLEGEINDLLQEVME</sequence>
<dbReference type="GO" id="GO:0009007">
    <property type="term" value="F:site-specific DNA-methyltransferase (adenine-specific) activity"/>
    <property type="evidence" value="ECO:0007669"/>
    <property type="project" value="UniProtKB-EC"/>
</dbReference>
<keyword evidence="5" id="KW-0680">Restriction system</keyword>
<dbReference type="SUPFAM" id="SSF53335">
    <property type="entry name" value="S-adenosyl-L-methionine-dependent methyltransferases"/>
    <property type="match status" value="1"/>
</dbReference>
<dbReference type="GeneID" id="32893595"/>
<dbReference type="Pfam" id="PF02384">
    <property type="entry name" value="N6_Mtase"/>
    <property type="match status" value="1"/>
</dbReference>
<dbReference type="Proteomes" id="UP000250088">
    <property type="component" value="Chromosome"/>
</dbReference>
<keyword evidence="4" id="KW-0949">S-adenosyl-L-methionine</keyword>
<dbReference type="GO" id="GO:0008170">
    <property type="term" value="F:N-methyltransferase activity"/>
    <property type="evidence" value="ECO:0007669"/>
    <property type="project" value="InterPro"/>
</dbReference>
<name>A0A2Z2HUX7_9EURY</name>
<protein>
    <recommendedName>
        <fullName evidence="1">site-specific DNA-methyltransferase (adenine-specific)</fullName>
        <ecNumber evidence="1">2.1.1.72</ecNumber>
    </recommendedName>
</protein>
<reference evidence="10" key="1">
    <citation type="submission" date="2017-02" db="EMBL/GenBank/DDBJ databases">
        <title>Natronthermophilus aegyptiacus gen. nov.,sp. nov., an aerobic, extremely halophilic alkalithermophilic archaeon isolated from the athalassohaline Wadi An Natrun, Egypt.</title>
        <authorList>
            <person name="Zhao B."/>
        </authorList>
    </citation>
    <scope>NUCLEOTIDE SEQUENCE [LARGE SCALE GENOMIC DNA]</scope>
    <source>
        <strain evidence="10">JW/NM-HA 15</strain>
    </source>
</reference>
<organism evidence="9 10">
    <name type="scientific">Natrarchaeobaculum aegyptiacum</name>
    <dbReference type="NCBI Taxonomy" id="745377"/>
    <lineage>
        <taxon>Archaea</taxon>
        <taxon>Methanobacteriati</taxon>
        <taxon>Methanobacteriota</taxon>
        <taxon>Stenosarchaea group</taxon>
        <taxon>Halobacteria</taxon>
        <taxon>Halobacteriales</taxon>
        <taxon>Natrialbaceae</taxon>
        <taxon>Natrarchaeobaculum</taxon>
    </lineage>
</organism>
<feature type="domain" description="DNA methylase adenine-specific" evidence="7">
    <location>
        <begin position="155"/>
        <end position="450"/>
    </location>
</feature>
<evidence type="ECO:0000256" key="2">
    <source>
        <dbReference type="ARBA" id="ARBA00022603"/>
    </source>
</evidence>
<dbReference type="RefSeq" id="WP_086887709.1">
    <property type="nucleotide sequence ID" value="NZ_CP019893.1"/>
</dbReference>
<keyword evidence="3" id="KW-0808">Transferase</keyword>
<dbReference type="EMBL" id="CP019893">
    <property type="protein sequence ID" value="ARS89327.1"/>
    <property type="molecule type" value="Genomic_DNA"/>
</dbReference>
<dbReference type="CDD" id="cd02440">
    <property type="entry name" value="AdoMet_MTases"/>
    <property type="match status" value="1"/>
</dbReference>
<keyword evidence="2 9" id="KW-0489">Methyltransferase</keyword>
<dbReference type="EC" id="2.1.1.72" evidence="1"/>
<dbReference type="InterPro" id="IPR051537">
    <property type="entry name" value="DNA_Adenine_Mtase"/>
</dbReference>
<dbReference type="PROSITE" id="PS00092">
    <property type="entry name" value="N6_MTASE"/>
    <property type="match status" value="1"/>
</dbReference>
<dbReference type="GO" id="GO:0003677">
    <property type="term" value="F:DNA binding"/>
    <property type="evidence" value="ECO:0007669"/>
    <property type="project" value="InterPro"/>
</dbReference>
<dbReference type="OrthoDB" id="45790at2157"/>
<keyword evidence="10" id="KW-1185">Reference proteome</keyword>
<comment type="catalytic activity">
    <reaction evidence="6">
        <text>a 2'-deoxyadenosine in DNA + S-adenosyl-L-methionine = an N(6)-methyl-2'-deoxyadenosine in DNA + S-adenosyl-L-homocysteine + H(+)</text>
        <dbReference type="Rhea" id="RHEA:15197"/>
        <dbReference type="Rhea" id="RHEA-COMP:12418"/>
        <dbReference type="Rhea" id="RHEA-COMP:12419"/>
        <dbReference type="ChEBI" id="CHEBI:15378"/>
        <dbReference type="ChEBI" id="CHEBI:57856"/>
        <dbReference type="ChEBI" id="CHEBI:59789"/>
        <dbReference type="ChEBI" id="CHEBI:90615"/>
        <dbReference type="ChEBI" id="CHEBI:90616"/>
        <dbReference type="EC" id="2.1.1.72"/>
    </reaction>
</comment>
<evidence type="ECO:0000313" key="10">
    <source>
        <dbReference type="Proteomes" id="UP000250088"/>
    </source>
</evidence>
<dbReference type="InterPro" id="IPR003356">
    <property type="entry name" value="DNA_methylase_A-5"/>
</dbReference>
<feature type="domain" description="N6 adenine-specific DNA methyltransferase N-terminal" evidence="8">
    <location>
        <begin position="10"/>
        <end position="141"/>
    </location>
</feature>
<dbReference type="Gene3D" id="3.40.50.150">
    <property type="entry name" value="Vaccinia Virus protein VP39"/>
    <property type="match status" value="1"/>
</dbReference>
<dbReference type="InterPro" id="IPR002052">
    <property type="entry name" value="DNA_methylase_N6_adenine_CS"/>
</dbReference>